<evidence type="ECO:0000313" key="2">
    <source>
        <dbReference type="Proteomes" id="UP001295420"/>
    </source>
</evidence>
<gene>
    <name evidence="1" type="ORF">THF1D04_140031</name>
</gene>
<dbReference type="Proteomes" id="UP001295420">
    <property type="component" value="Unassembled WGS sequence"/>
</dbReference>
<name>A0AAU9Q1I2_9VIBR</name>
<protein>
    <submittedName>
        <fullName evidence="1">Uncharacterized protein</fullName>
    </submittedName>
</protein>
<dbReference type="AlphaFoldDB" id="A0AAU9Q1I2"/>
<reference evidence="1" key="1">
    <citation type="submission" date="2022-01" db="EMBL/GenBank/DDBJ databases">
        <authorList>
            <person name="Lagorce A."/>
        </authorList>
    </citation>
    <scope>NUCLEOTIDE SEQUENCE</scope>
    <source>
        <strain evidence="1">Th15_F1_D04</strain>
    </source>
</reference>
<dbReference type="EMBL" id="CAKMTQ010000006">
    <property type="protein sequence ID" value="CAH1523266.1"/>
    <property type="molecule type" value="Genomic_DNA"/>
</dbReference>
<accession>A0AAU9Q1I2</accession>
<comment type="caution">
    <text evidence="1">The sequence shown here is derived from an EMBL/GenBank/DDBJ whole genome shotgun (WGS) entry which is preliminary data.</text>
</comment>
<evidence type="ECO:0000313" key="1">
    <source>
        <dbReference type="EMBL" id="CAH1523266.1"/>
    </source>
</evidence>
<sequence>MRKQHYIGQSKPNLNKIYWKAWNTLKTKLSNLSKDTSVVNIQEPHYE</sequence>
<proteinExistence type="predicted"/>
<organism evidence="1 2">
    <name type="scientific">Vibrio owensii</name>
    <dbReference type="NCBI Taxonomy" id="696485"/>
    <lineage>
        <taxon>Bacteria</taxon>
        <taxon>Pseudomonadati</taxon>
        <taxon>Pseudomonadota</taxon>
        <taxon>Gammaproteobacteria</taxon>
        <taxon>Vibrionales</taxon>
        <taxon>Vibrionaceae</taxon>
        <taxon>Vibrio</taxon>
    </lineage>
</organism>